<dbReference type="Gene3D" id="2.40.70.10">
    <property type="entry name" value="Acid Proteases"/>
    <property type="match status" value="1"/>
</dbReference>
<dbReference type="InterPro" id="IPR021109">
    <property type="entry name" value="Peptidase_aspartic_dom_sf"/>
</dbReference>
<dbReference type="EMBL" id="QMEC01000097">
    <property type="protein sequence ID" value="NMF65290.1"/>
    <property type="molecule type" value="Genomic_DNA"/>
</dbReference>
<dbReference type="Pfam" id="PF13975">
    <property type="entry name" value="gag-asp_proteas"/>
    <property type="match status" value="1"/>
</dbReference>
<dbReference type="CDD" id="cd05483">
    <property type="entry name" value="retropepsin_like_bacteria"/>
    <property type="match status" value="1"/>
</dbReference>
<evidence type="ECO:0000313" key="1">
    <source>
        <dbReference type="EMBL" id="NMF65290.1"/>
    </source>
</evidence>
<protein>
    <recommendedName>
        <fullName evidence="3">Aspartyl protease</fullName>
    </recommendedName>
</protein>
<organism evidence="1 2">
    <name type="scientific">Brasilonema octagenarum UFV-OR1</name>
    <dbReference type="NCBI Taxonomy" id="417115"/>
    <lineage>
        <taxon>Bacteria</taxon>
        <taxon>Bacillati</taxon>
        <taxon>Cyanobacteriota</taxon>
        <taxon>Cyanophyceae</taxon>
        <taxon>Nostocales</taxon>
        <taxon>Scytonemataceae</taxon>
        <taxon>Brasilonema</taxon>
        <taxon>Octagenarum group</taxon>
    </lineage>
</organism>
<dbReference type="Proteomes" id="UP000762253">
    <property type="component" value="Unassembled WGS sequence"/>
</dbReference>
<reference evidence="1 2" key="1">
    <citation type="submission" date="2018-06" db="EMBL/GenBank/DDBJ databases">
        <title>Comparative genomics of Brasilonema spp. strains.</title>
        <authorList>
            <person name="Alvarenga D.O."/>
            <person name="Fiore M.F."/>
            <person name="Varani A.M."/>
        </authorList>
    </citation>
    <scope>NUCLEOTIDE SEQUENCE [LARGE SCALE GENOMIC DNA]</scope>
    <source>
        <strain evidence="1 2">UFV-OR1</strain>
    </source>
</reference>
<proteinExistence type="predicted"/>
<dbReference type="InterPro" id="IPR001969">
    <property type="entry name" value="Aspartic_peptidase_AS"/>
</dbReference>
<gene>
    <name evidence="1" type="ORF">DP115_22020</name>
</gene>
<dbReference type="RefSeq" id="WP_169266862.1">
    <property type="nucleotide sequence ID" value="NZ_QMEC01000097.1"/>
</dbReference>
<dbReference type="PROSITE" id="PS00141">
    <property type="entry name" value="ASP_PROTEASE"/>
    <property type="match status" value="1"/>
</dbReference>
<name>A0ABX1MBY1_9CYAN</name>
<dbReference type="InterPro" id="IPR034122">
    <property type="entry name" value="Retropepsin-like_bacterial"/>
</dbReference>
<dbReference type="SUPFAM" id="SSF50630">
    <property type="entry name" value="Acid proteases"/>
    <property type="match status" value="1"/>
</dbReference>
<evidence type="ECO:0008006" key="3">
    <source>
        <dbReference type="Google" id="ProtNLM"/>
    </source>
</evidence>
<comment type="caution">
    <text evidence="1">The sequence shown here is derived from an EMBL/GenBank/DDBJ whole genome shotgun (WGS) entry which is preliminary data.</text>
</comment>
<evidence type="ECO:0000313" key="2">
    <source>
        <dbReference type="Proteomes" id="UP000762253"/>
    </source>
</evidence>
<keyword evidence="2" id="KW-1185">Reference proteome</keyword>
<sequence length="135" mass="14892">MELALLVLLMAMVIHFPRKSGPAIIKRESDDLPRIKATFNDDYQQEMILDTGASVTTITQNMAKTLKVKPVGEAVFTLADNKQVKMPLAEVESIEVGGAKVENVLVAIGNVPLLGQSFFGNHEVIIKRDVVEFRE</sequence>
<accession>A0ABX1MBY1</accession>